<comment type="caution">
    <text evidence="1">The sequence shown here is derived from an EMBL/GenBank/DDBJ whole genome shotgun (WGS) entry which is preliminary data.</text>
</comment>
<evidence type="ECO:0000313" key="1">
    <source>
        <dbReference type="EMBL" id="MVM29372.1"/>
    </source>
</evidence>
<sequence length="182" mass="20793">MENLPQTLSPDQLRIGNYVQFKQQDHQVVRLLGLHSSLLLRRRFPTEKETYSLDLIDLLTKKYHKDVHLDLVEAIPLTPTLLQRLGFNEQPAGSFPTYQQQVYTWPCDEDTYWVVCFDGDGVSLWLMLDGEEICFSEITSLHHLQNLLFELDDITLRLDCDPASLAATIATQAINDSSPSGE</sequence>
<organism evidence="1 2">
    <name type="scientific">Spirosoma arboris</name>
    <dbReference type="NCBI Taxonomy" id="2682092"/>
    <lineage>
        <taxon>Bacteria</taxon>
        <taxon>Pseudomonadati</taxon>
        <taxon>Bacteroidota</taxon>
        <taxon>Cytophagia</taxon>
        <taxon>Cytophagales</taxon>
        <taxon>Cytophagaceae</taxon>
        <taxon>Spirosoma</taxon>
    </lineage>
</organism>
<proteinExistence type="predicted"/>
<name>A0A7K1S6C0_9BACT</name>
<keyword evidence="2" id="KW-1185">Reference proteome</keyword>
<evidence type="ECO:0000313" key="2">
    <source>
        <dbReference type="Proteomes" id="UP000436006"/>
    </source>
</evidence>
<protein>
    <submittedName>
        <fullName evidence="1">Uncharacterized protein</fullName>
    </submittedName>
</protein>
<gene>
    <name evidence="1" type="ORF">GO755_04950</name>
</gene>
<accession>A0A7K1S6C0</accession>
<dbReference type="Proteomes" id="UP000436006">
    <property type="component" value="Unassembled WGS sequence"/>
</dbReference>
<dbReference type="RefSeq" id="WP_157583645.1">
    <property type="nucleotide sequence ID" value="NZ_WPIN01000002.1"/>
</dbReference>
<reference evidence="1 2" key="1">
    <citation type="submission" date="2019-12" db="EMBL/GenBank/DDBJ databases">
        <title>Spirosoma sp. HMF4905 genome sequencing and assembly.</title>
        <authorList>
            <person name="Kang H."/>
            <person name="Cha I."/>
            <person name="Kim H."/>
            <person name="Joh K."/>
        </authorList>
    </citation>
    <scope>NUCLEOTIDE SEQUENCE [LARGE SCALE GENOMIC DNA]</scope>
    <source>
        <strain evidence="1 2">HMF4905</strain>
    </source>
</reference>
<dbReference type="AlphaFoldDB" id="A0A7K1S6C0"/>
<dbReference type="EMBL" id="WPIN01000002">
    <property type="protein sequence ID" value="MVM29372.1"/>
    <property type="molecule type" value="Genomic_DNA"/>
</dbReference>